<dbReference type="Gene3D" id="2.60.40.10">
    <property type="entry name" value="Immunoglobulins"/>
    <property type="match status" value="1"/>
</dbReference>
<dbReference type="SMART" id="SM00060">
    <property type="entry name" value="FN3"/>
    <property type="match status" value="1"/>
</dbReference>
<accession>A0ABD3W743</accession>
<sequence>MGIKGNGGGYYLERLLLILMYIAFHCAAVELGTDFAGSGMKLPAVPQNVTAVQVGKDQVLVTWTVPGYHRIQSLSHKVMYTPVENGDQQTEQWKSINVTDSHAVIIGGLTMNKTYAIRVSSVNPLGEEPMSQPALITMRVIDDCLYCKPEDATSSVCKCSSGFIKETCKEVCQMRCRDTQGFDATKGCLGGCVIGWFGQHCNISCSDICQECDQVTGQCIKCLSNGTWPYCNKTCEPGFYGVTCELSCPTVCNRCLNQSYCTECKDGRYGELCQKMCHSECLACVDDAHKCTLCKPGKYLHDGNRCLECPENCLRCTERDKCLQCKSGKHGQKCEMLCPKNCVSCTSSNQCVECVPDRHGEVCQCNSNCRNETGHCDTDEVCQNGCPPYKMGVYCNHSCPANCYKCDQLSGACLECDSGFYGTECNQSCGRCKGHKGAIQCDRQTGKCEDCKNGWYGWSCDKSCNTQCKGVSCERVSGNCNLCETGYYGLQCTEECSQNCLSVNLTGCDKQTGFCDLCENGYYGLQCTEECSQNCLSVNVTGCDKQTGFCDSCVDGFFDYRCNGTCNYCGSNPCNKLTGVCHRCPSGFYGEKCEKRCHENCDASDSTKDVCEKDSGYCVHGCKTRWYNEFCQSPCSATCLEDRCHQDSGVCLLGCVTGFTGDTCSLSIHKEYSIALDVRQIGAQKVLIQWDKLNLTDIELESVKRVVLNHKMSGIMAVDVHDVLDWKTKTNFLLRDVDLNNKHTFQLVVLFELRWQSPIISSPAEFELVPRASDESMLHLTADVETYDAQSDQEYDYTYHHYQYFTRCTRVTEENILNPRRYDKIKTQKIKCRVNSKDEVVGTEISFFKDNDMRRKIIVIDEKILTWILAHF</sequence>
<dbReference type="PANTHER" id="PTHR24043">
    <property type="entry name" value="SCAVENGER RECEPTOR CLASS F"/>
    <property type="match status" value="1"/>
</dbReference>
<dbReference type="CDD" id="cd00063">
    <property type="entry name" value="FN3"/>
    <property type="match status" value="1"/>
</dbReference>
<dbReference type="InterPro" id="IPR042635">
    <property type="entry name" value="MEGF10/SREC1/2-like"/>
</dbReference>
<dbReference type="SUPFAM" id="SSF49265">
    <property type="entry name" value="Fibronectin type III"/>
    <property type="match status" value="1"/>
</dbReference>
<evidence type="ECO:0000313" key="5">
    <source>
        <dbReference type="Proteomes" id="UP001634394"/>
    </source>
</evidence>
<feature type="chain" id="PRO_5044813763" description="Fibronectin type-III domain-containing protein" evidence="2">
    <location>
        <begin position="29"/>
        <end position="872"/>
    </location>
</feature>
<dbReference type="Pfam" id="PF00041">
    <property type="entry name" value="fn3"/>
    <property type="match status" value="1"/>
</dbReference>
<dbReference type="InterPro" id="IPR036116">
    <property type="entry name" value="FN3_sf"/>
</dbReference>
<evidence type="ECO:0000313" key="4">
    <source>
        <dbReference type="EMBL" id="KAL3869704.1"/>
    </source>
</evidence>
<evidence type="ECO:0000256" key="1">
    <source>
        <dbReference type="ARBA" id="ARBA00022536"/>
    </source>
</evidence>
<keyword evidence="5" id="KW-1185">Reference proteome</keyword>
<dbReference type="EMBL" id="JBJQND010000008">
    <property type="protein sequence ID" value="KAL3869704.1"/>
    <property type="molecule type" value="Genomic_DNA"/>
</dbReference>
<dbReference type="Proteomes" id="UP001634394">
    <property type="component" value="Unassembled WGS sequence"/>
</dbReference>
<comment type="caution">
    <text evidence="4">The sequence shown here is derived from an EMBL/GenBank/DDBJ whole genome shotgun (WGS) entry which is preliminary data.</text>
</comment>
<evidence type="ECO:0000256" key="2">
    <source>
        <dbReference type="SAM" id="SignalP"/>
    </source>
</evidence>
<keyword evidence="1" id="KW-0245">EGF-like domain</keyword>
<dbReference type="PANTHER" id="PTHR24043:SF8">
    <property type="entry name" value="EGF-LIKE DOMAIN-CONTAINING PROTEIN"/>
    <property type="match status" value="1"/>
</dbReference>
<feature type="domain" description="Fibronectin type-III" evidence="3">
    <location>
        <begin position="45"/>
        <end position="143"/>
    </location>
</feature>
<dbReference type="SMART" id="SM00181">
    <property type="entry name" value="EGF"/>
    <property type="match status" value="11"/>
</dbReference>
<organism evidence="4 5">
    <name type="scientific">Sinanodonta woodiana</name>
    <name type="common">Chinese pond mussel</name>
    <name type="synonym">Anodonta woodiana</name>
    <dbReference type="NCBI Taxonomy" id="1069815"/>
    <lineage>
        <taxon>Eukaryota</taxon>
        <taxon>Metazoa</taxon>
        <taxon>Spiralia</taxon>
        <taxon>Lophotrochozoa</taxon>
        <taxon>Mollusca</taxon>
        <taxon>Bivalvia</taxon>
        <taxon>Autobranchia</taxon>
        <taxon>Heteroconchia</taxon>
        <taxon>Palaeoheterodonta</taxon>
        <taxon>Unionida</taxon>
        <taxon>Unionoidea</taxon>
        <taxon>Unionidae</taxon>
        <taxon>Unioninae</taxon>
        <taxon>Sinanodonta</taxon>
    </lineage>
</organism>
<dbReference type="InterPro" id="IPR009030">
    <property type="entry name" value="Growth_fac_rcpt_cys_sf"/>
</dbReference>
<dbReference type="SMART" id="SM00261">
    <property type="entry name" value="FU"/>
    <property type="match status" value="4"/>
</dbReference>
<proteinExistence type="predicted"/>
<gene>
    <name evidence="4" type="ORF">ACJMK2_042356</name>
</gene>
<reference evidence="4 5" key="1">
    <citation type="submission" date="2024-11" db="EMBL/GenBank/DDBJ databases">
        <title>Chromosome-level genome assembly of the freshwater bivalve Anodonta woodiana.</title>
        <authorList>
            <person name="Chen X."/>
        </authorList>
    </citation>
    <scope>NUCLEOTIDE SEQUENCE [LARGE SCALE GENOMIC DNA]</scope>
    <source>
        <strain evidence="4">MN2024</strain>
        <tissue evidence="4">Gills</tissue>
    </source>
</reference>
<evidence type="ECO:0000259" key="3">
    <source>
        <dbReference type="PROSITE" id="PS50853"/>
    </source>
</evidence>
<protein>
    <recommendedName>
        <fullName evidence="3">Fibronectin type-III domain-containing protein</fullName>
    </recommendedName>
</protein>
<dbReference type="InterPro" id="IPR013783">
    <property type="entry name" value="Ig-like_fold"/>
</dbReference>
<name>A0ABD3W743_SINWO</name>
<dbReference type="AlphaFoldDB" id="A0ABD3W743"/>
<dbReference type="InterPro" id="IPR000742">
    <property type="entry name" value="EGF"/>
</dbReference>
<dbReference type="InterPro" id="IPR003961">
    <property type="entry name" value="FN3_dom"/>
</dbReference>
<keyword evidence="2" id="KW-0732">Signal</keyword>
<feature type="signal peptide" evidence="2">
    <location>
        <begin position="1"/>
        <end position="28"/>
    </location>
</feature>
<dbReference type="SUPFAM" id="SSF57184">
    <property type="entry name" value="Growth factor receptor domain"/>
    <property type="match status" value="2"/>
</dbReference>
<dbReference type="PROSITE" id="PS50853">
    <property type="entry name" value="FN3"/>
    <property type="match status" value="1"/>
</dbReference>
<dbReference type="InterPro" id="IPR006212">
    <property type="entry name" value="Furin_repeat"/>
</dbReference>